<comment type="subcellular location">
    <subcellularLocation>
        <location evidence="1 12">Nucleus</location>
    </subcellularLocation>
</comment>
<keyword evidence="3 12" id="KW-0479">Metal-binding</keyword>
<proteinExistence type="inferred from homology"/>
<feature type="region of interest" description="Disordered" evidence="13">
    <location>
        <begin position="1"/>
        <end position="78"/>
    </location>
</feature>
<evidence type="ECO:0000313" key="16">
    <source>
        <dbReference type="Proteomes" id="UP001515480"/>
    </source>
</evidence>
<evidence type="ECO:0000256" key="8">
    <source>
        <dbReference type="ARBA" id="ARBA00023242"/>
    </source>
</evidence>
<keyword evidence="16" id="KW-1185">Reference proteome</keyword>
<dbReference type="EMBL" id="JBGBPQ010000019">
    <property type="protein sequence ID" value="KAL1504959.1"/>
    <property type="molecule type" value="Genomic_DNA"/>
</dbReference>
<dbReference type="InterPro" id="IPR007308">
    <property type="entry name" value="Rtr1/RPAP2_dom"/>
</dbReference>
<feature type="compositionally biased region" description="Pro residues" evidence="13">
    <location>
        <begin position="14"/>
        <end position="23"/>
    </location>
</feature>
<dbReference type="GO" id="GO:0008420">
    <property type="term" value="F:RNA polymerase II CTD heptapeptide repeat phosphatase activity"/>
    <property type="evidence" value="ECO:0007669"/>
    <property type="project" value="UniProtKB-UniRule"/>
</dbReference>
<name>A0AB34IU94_PRYPA</name>
<dbReference type="PANTHER" id="PTHR14732">
    <property type="entry name" value="RNA POLYMERASE II SUBUNIT B1 CTD PHOSPHATASE RPAP2-RELATED"/>
    <property type="match status" value="1"/>
</dbReference>
<evidence type="ECO:0000256" key="3">
    <source>
        <dbReference type="ARBA" id="ARBA00022723"/>
    </source>
</evidence>
<accession>A0AB34IU94</accession>
<evidence type="ECO:0000259" key="14">
    <source>
        <dbReference type="PROSITE" id="PS51479"/>
    </source>
</evidence>
<dbReference type="InterPro" id="IPR039693">
    <property type="entry name" value="Rtr1/RPAP2"/>
</dbReference>
<comment type="catalytic activity">
    <reaction evidence="10 12">
        <text>O-phospho-L-threonyl-[protein] + H2O = L-threonyl-[protein] + phosphate</text>
        <dbReference type="Rhea" id="RHEA:47004"/>
        <dbReference type="Rhea" id="RHEA-COMP:11060"/>
        <dbReference type="Rhea" id="RHEA-COMP:11605"/>
        <dbReference type="ChEBI" id="CHEBI:15377"/>
        <dbReference type="ChEBI" id="CHEBI:30013"/>
        <dbReference type="ChEBI" id="CHEBI:43474"/>
        <dbReference type="ChEBI" id="CHEBI:61977"/>
        <dbReference type="EC" id="3.1.3.16"/>
    </reaction>
</comment>
<evidence type="ECO:0000256" key="11">
    <source>
        <dbReference type="PROSITE-ProRule" id="PRU00812"/>
    </source>
</evidence>
<dbReference type="Proteomes" id="UP001515480">
    <property type="component" value="Unassembled WGS sequence"/>
</dbReference>
<evidence type="ECO:0000256" key="2">
    <source>
        <dbReference type="ARBA" id="ARBA00005676"/>
    </source>
</evidence>
<feature type="compositionally biased region" description="Pro residues" evidence="13">
    <location>
        <begin position="32"/>
        <end position="57"/>
    </location>
</feature>
<dbReference type="GO" id="GO:0005737">
    <property type="term" value="C:cytoplasm"/>
    <property type="evidence" value="ECO:0007669"/>
    <property type="project" value="TreeGrafter"/>
</dbReference>
<protein>
    <recommendedName>
        <fullName evidence="12">RNA polymerase II subunit B1 CTD phosphatase RPAP2 homolog</fullName>
        <ecNumber evidence="12">3.1.3.16</ecNumber>
    </recommendedName>
</protein>
<feature type="region of interest" description="Disordered" evidence="13">
    <location>
        <begin position="251"/>
        <end position="383"/>
    </location>
</feature>
<evidence type="ECO:0000256" key="13">
    <source>
        <dbReference type="SAM" id="MobiDB-lite"/>
    </source>
</evidence>
<dbReference type="InterPro" id="IPR038534">
    <property type="entry name" value="Rtr1/RPAP2_sf"/>
</dbReference>
<evidence type="ECO:0000256" key="12">
    <source>
        <dbReference type="RuleBase" id="RU367080"/>
    </source>
</evidence>
<evidence type="ECO:0000256" key="9">
    <source>
        <dbReference type="ARBA" id="ARBA00047761"/>
    </source>
</evidence>
<dbReference type="GO" id="GO:0043175">
    <property type="term" value="F:RNA polymerase core enzyme binding"/>
    <property type="evidence" value="ECO:0007669"/>
    <property type="project" value="UniProtKB-UniRule"/>
</dbReference>
<dbReference type="PANTHER" id="PTHR14732:SF0">
    <property type="entry name" value="RNA POLYMERASE II SUBUNIT B1 CTD PHOSPHATASE RPAP2-RELATED"/>
    <property type="match status" value="1"/>
</dbReference>
<evidence type="ECO:0000256" key="5">
    <source>
        <dbReference type="ARBA" id="ARBA00022801"/>
    </source>
</evidence>
<dbReference type="Gene3D" id="1.25.40.820">
    <property type="match status" value="1"/>
</dbReference>
<keyword evidence="5 12" id="KW-0378">Hydrolase</keyword>
<keyword evidence="8 12" id="KW-0539">Nucleus</keyword>
<sequence>MSAEEPPTPHEDPPLSPAAPSPSPAANGGLPAPSPPPPASEPPPPAPPQPKRPPPPSTTAASPARRPPPPDGVTSRLRAKAECERRVYEAQLSLLDGAVSAERLAHAAALLQPQQYLDVIEERATDGQCGYPRCANRIARQGVGAPKFVSWSERKVYDVRLLRQFCGRECAARSHAYAGTLHTASLFLRSGGLLPHGEPRHSADERARAMVEGAAADGAAAAAAARRAREGGEAARARAIAKAAAGPVEFRRGARGGEANPPPAAPAVPTPDVPTTGGPAAEGATSGAPAPEGATPDGTAAVGASGVLPSGGGVGGTPSAPMTGGHAPNLPIPTVAEAGATVDAPPSVRLKSSLKKAGATPKEKPKATIAADAKSAKGGRGARREFSCPVRGVVERSGAALPPTVPIAPHGVHNIEGHAARPWEVYAMRRELIAQHTDPLPEIGGSNVPLDYDTPDMLEKFRGFAIS</sequence>
<dbReference type="GO" id="GO:0008270">
    <property type="term" value="F:zinc ion binding"/>
    <property type="evidence" value="ECO:0007669"/>
    <property type="project" value="UniProtKB-KW"/>
</dbReference>
<comment type="similarity">
    <text evidence="2 11 12">Belongs to the RPAP2 family.</text>
</comment>
<dbReference type="AlphaFoldDB" id="A0AB34IU94"/>
<evidence type="ECO:0000256" key="4">
    <source>
        <dbReference type="ARBA" id="ARBA00022771"/>
    </source>
</evidence>
<evidence type="ECO:0000256" key="7">
    <source>
        <dbReference type="ARBA" id="ARBA00022912"/>
    </source>
</evidence>
<dbReference type="Pfam" id="PF04181">
    <property type="entry name" value="RPAP2_Rtr1"/>
    <property type="match status" value="1"/>
</dbReference>
<evidence type="ECO:0000256" key="1">
    <source>
        <dbReference type="ARBA" id="ARBA00004123"/>
    </source>
</evidence>
<reference evidence="15 16" key="1">
    <citation type="journal article" date="2024" name="Science">
        <title>Giant polyketide synthase enzymes in the biosynthesis of giant marine polyether toxins.</title>
        <authorList>
            <person name="Fallon T.R."/>
            <person name="Shende V.V."/>
            <person name="Wierzbicki I.H."/>
            <person name="Pendleton A.L."/>
            <person name="Watervoot N.F."/>
            <person name="Auber R.P."/>
            <person name="Gonzalez D.J."/>
            <person name="Wisecaver J.H."/>
            <person name="Moore B.S."/>
        </authorList>
    </citation>
    <scope>NUCLEOTIDE SEQUENCE [LARGE SCALE GENOMIC DNA]</scope>
    <source>
        <strain evidence="15 16">12B1</strain>
    </source>
</reference>
<evidence type="ECO:0000256" key="10">
    <source>
        <dbReference type="ARBA" id="ARBA00048336"/>
    </source>
</evidence>
<evidence type="ECO:0000313" key="15">
    <source>
        <dbReference type="EMBL" id="KAL1504959.1"/>
    </source>
</evidence>
<dbReference type="GO" id="GO:0005634">
    <property type="term" value="C:nucleus"/>
    <property type="evidence" value="ECO:0007669"/>
    <property type="project" value="UniProtKB-SubCell"/>
</dbReference>
<comment type="caution">
    <text evidence="15">The sequence shown here is derived from an EMBL/GenBank/DDBJ whole genome shotgun (WGS) entry which is preliminary data.</text>
</comment>
<keyword evidence="6 12" id="KW-0862">Zinc</keyword>
<feature type="domain" description="RTR1-type" evidence="14">
    <location>
        <begin position="106"/>
        <end position="190"/>
    </location>
</feature>
<keyword evidence="7 12" id="KW-0904">Protein phosphatase</keyword>
<evidence type="ECO:0000256" key="6">
    <source>
        <dbReference type="ARBA" id="ARBA00022833"/>
    </source>
</evidence>
<gene>
    <name evidence="15" type="ORF">AB1Y20_008726</name>
</gene>
<feature type="compositionally biased region" description="Pro residues" evidence="13">
    <location>
        <begin position="260"/>
        <end position="272"/>
    </location>
</feature>
<dbReference type="EC" id="3.1.3.16" evidence="12"/>
<organism evidence="15 16">
    <name type="scientific">Prymnesium parvum</name>
    <name type="common">Toxic golden alga</name>
    <dbReference type="NCBI Taxonomy" id="97485"/>
    <lineage>
        <taxon>Eukaryota</taxon>
        <taxon>Haptista</taxon>
        <taxon>Haptophyta</taxon>
        <taxon>Prymnesiophyceae</taxon>
        <taxon>Prymnesiales</taxon>
        <taxon>Prymnesiaceae</taxon>
        <taxon>Prymnesium</taxon>
    </lineage>
</organism>
<comment type="function">
    <text evidence="12">Putative RNA polymerase II subunit B1 C-terminal domain (CTD) phosphatase involved in RNA polymerase II transcription regulation.</text>
</comment>
<keyword evidence="4 12" id="KW-0863">Zinc-finger</keyword>
<dbReference type="PROSITE" id="PS51479">
    <property type="entry name" value="ZF_RTR1"/>
    <property type="match status" value="1"/>
</dbReference>
<comment type="catalytic activity">
    <reaction evidence="9 12">
        <text>O-phospho-L-seryl-[protein] + H2O = L-seryl-[protein] + phosphate</text>
        <dbReference type="Rhea" id="RHEA:20629"/>
        <dbReference type="Rhea" id="RHEA-COMP:9863"/>
        <dbReference type="Rhea" id="RHEA-COMP:11604"/>
        <dbReference type="ChEBI" id="CHEBI:15377"/>
        <dbReference type="ChEBI" id="CHEBI:29999"/>
        <dbReference type="ChEBI" id="CHEBI:43474"/>
        <dbReference type="ChEBI" id="CHEBI:83421"/>
        <dbReference type="EC" id="3.1.3.16"/>
    </reaction>
</comment>